<protein>
    <submittedName>
        <fullName evidence="4 5">Arrestin domain-containing protein 3 isoform X2</fullName>
    </submittedName>
</protein>
<gene>
    <name evidence="4 5" type="primary">LOC101240725</name>
</gene>
<dbReference type="Gene3D" id="2.60.40.640">
    <property type="match status" value="2"/>
</dbReference>
<feature type="domain" description="Arrestin C-terminal-like" evidence="2">
    <location>
        <begin position="172"/>
        <end position="300"/>
    </location>
</feature>
<dbReference type="Pfam" id="PF02752">
    <property type="entry name" value="Arrestin_C"/>
    <property type="match status" value="1"/>
</dbReference>
<evidence type="ECO:0000313" key="5">
    <source>
        <dbReference type="RefSeq" id="XP_065656478.1"/>
    </source>
</evidence>
<dbReference type="InterPro" id="IPR050357">
    <property type="entry name" value="Arrestin_domain-protein"/>
</dbReference>
<comment type="similarity">
    <text evidence="1">Belongs to the arrestin family.</text>
</comment>
<dbReference type="InterPro" id="IPR014756">
    <property type="entry name" value="Ig_E-set"/>
</dbReference>
<reference evidence="4 5" key="1">
    <citation type="submission" date="2025-05" db="UniProtKB">
        <authorList>
            <consortium name="RefSeq"/>
        </authorList>
    </citation>
    <scope>IDENTIFICATION</scope>
</reference>
<dbReference type="RefSeq" id="XP_065656478.1">
    <property type="nucleotide sequence ID" value="XM_065800406.1"/>
</dbReference>
<dbReference type="InterPro" id="IPR014752">
    <property type="entry name" value="Arrestin-like_C"/>
</dbReference>
<accession>A0ABM4C4I4</accession>
<evidence type="ECO:0000259" key="2">
    <source>
        <dbReference type="SMART" id="SM01017"/>
    </source>
</evidence>
<dbReference type="SMART" id="SM01017">
    <property type="entry name" value="Arrestin_C"/>
    <property type="match status" value="1"/>
</dbReference>
<dbReference type="InterPro" id="IPR011021">
    <property type="entry name" value="Arrestin-like_N"/>
</dbReference>
<evidence type="ECO:0000256" key="1">
    <source>
        <dbReference type="ARBA" id="ARBA00005298"/>
    </source>
</evidence>
<dbReference type="InterPro" id="IPR011022">
    <property type="entry name" value="Arrestin_C-like"/>
</dbReference>
<proteinExistence type="inferred from homology"/>
<dbReference type="PANTHER" id="PTHR11188">
    <property type="entry name" value="ARRESTIN DOMAIN CONTAINING PROTEIN"/>
    <property type="match status" value="1"/>
</dbReference>
<evidence type="ECO:0000313" key="4">
    <source>
        <dbReference type="RefSeq" id="XP_065656477.1"/>
    </source>
</evidence>
<sequence length="415" mass="46341">MGKLTEFAILFDNNQEVFYPGQNMSGCVVMVLSSPMEMRGIKVTAQGKGECHWSEKTGTGDDRHTHHYRGSENLFEFQLWVHGNSAKFTNEAGRFFFPFNFILPPVLPSSFEGFHGHIRYKVFAEIDKPWKFNDKTTRAFSINELIDTNLPNYNSVQPNGSTHKDVGCCCCAAGPLDLKASIDRSAYCPGELILITAEALNNTTRNMAGMKAQLYKHIEYIASHKRKCCSEKIAEIQGPQIPKGKSDSWLNQPFLIPATCPTIFTSSVIKVWYELCVEIDVSWGFDPTVRMQIIMGTVPHFSTYCQPGASFQPNQFQPYPELQSQTPNGFMGYPLMSPPLYVPMVGATATNISDENDAKTFGDLNFIPVYAFNNMQQPQINGLPVTNQLSPVVEQQPVNPMLLSQPPPTSYGSTN</sequence>
<dbReference type="GeneID" id="101240725"/>
<name>A0ABM4C4I4_HYDVU</name>
<dbReference type="RefSeq" id="XP_065656477.1">
    <property type="nucleotide sequence ID" value="XM_065800405.1"/>
</dbReference>
<dbReference type="SUPFAM" id="SSF81296">
    <property type="entry name" value="E set domains"/>
    <property type="match status" value="2"/>
</dbReference>
<dbReference type="PANTHER" id="PTHR11188:SF17">
    <property type="entry name" value="FI21816P1"/>
    <property type="match status" value="1"/>
</dbReference>
<evidence type="ECO:0000313" key="3">
    <source>
        <dbReference type="Proteomes" id="UP001652625"/>
    </source>
</evidence>
<organism evidence="3 5">
    <name type="scientific">Hydra vulgaris</name>
    <name type="common">Hydra</name>
    <name type="synonym">Hydra attenuata</name>
    <dbReference type="NCBI Taxonomy" id="6087"/>
    <lineage>
        <taxon>Eukaryota</taxon>
        <taxon>Metazoa</taxon>
        <taxon>Cnidaria</taxon>
        <taxon>Hydrozoa</taxon>
        <taxon>Hydroidolina</taxon>
        <taxon>Anthoathecata</taxon>
        <taxon>Aplanulata</taxon>
        <taxon>Hydridae</taxon>
        <taxon>Hydra</taxon>
    </lineage>
</organism>
<keyword evidence="3" id="KW-1185">Reference proteome</keyword>
<dbReference type="Pfam" id="PF00339">
    <property type="entry name" value="Arrestin_N"/>
    <property type="match status" value="1"/>
</dbReference>
<dbReference type="Proteomes" id="UP001652625">
    <property type="component" value="Chromosome 06"/>
</dbReference>